<dbReference type="STRING" id="1448308.A0A2T2N815"/>
<proteinExistence type="predicted"/>
<name>A0A2T2N815_CORCC</name>
<sequence length="52" mass="5837">MPPGAISEIHIAGVQVAIRYANLPEETAARFVPDTVYLNLDEKIYRTGDKEY</sequence>
<dbReference type="Gene3D" id="2.30.38.10">
    <property type="entry name" value="Luciferase, Domain 3"/>
    <property type="match status" value="1"/>
</dbReference>
<dbReference type="Proteomes" id="UP000240883">
    <property type="component" value="Unassembled WGS sequence"/>
</dbReference>
<keyword evidence="2" id="KW-1185">Reference proteome</keyword>
<protein>
    <submittedName>
        <fullName evidence="1">Uncharacterized protein</fullName>
    </submittedName>
</protein>
<reference evidence="1 2" key="1">
    <citation type="journal article" date="2018" name="Front. Microbiol.">
        <title>Genome-Wide Analysis of Corynespora cassiicola Leaf Fall Disease Putative Effectors.</title>
        <authorList>
            <person name="Lopez D."/>
            <person name="Ribeiro S."/>
            <person name="Label P."/>
            <person name="Fumanal B."/>
            <person name="Venisse J.S."/>
            <person name="Kohler A."/>
            <person name="de Oliveira R.R."/>
            <person name="Labutti K."/>
            <person name="Lipzen A."/>
            <person name="Lail K."/>
            <person name="Bauer D."/>
            <person name="Ohm R.A."/>
            <person name="Barry K.W."/>
            <person name="Spatafora J."/>
            <person name="Grigoriev I.V."/>
            <person name="Martin F.M."/>
            <person name="Pujade-Renaud V."/>
        </authorList>
    </citation>
    <scope>NUCLEOTIDE SEQUENCE [LARGE SCALE GENOMIC DNA]</scope>
    <source>
        <strain evidence="1 2">Philippines</strain>
    </source>
</reference>
<gene>
    <name evidence="1" type="ORF">BS50DRAFT_578524</name>
</gene>
<organism evidence="1 2">
    <name type="scientific">Corynespora cassiicola Philippines</name>
    <dbReference type="NCBI Taxonomy" id="1448308"/>
    <lineage>
        <taxon>Eukaryota</taxon>
        <taxon>Fungi</taxon>
        <taxon>Dikarya</taxon>
        <taxon>Ascomycota</taxon>
        <taxon>Pezizomycotina</taxon>
        <taxon>Dothideomycetes</taxon>
        <taxon>Pleosporomycetidae</taxon>
        <taxon>Pleosporales</taxon>
        <taxon>Corynesporascaceae</taxon>
        <taxon>Corynespora</taxon>
    </lineage>
</organism>
<dbReference type="EMBL" id="KZ678144">
    <property type="protein sequence ID" value="PSN61577.1"/>
    <property type="molecule type" value="Genomic_DNA"/>
</dbReference>
<dbReference type="AlphaFoldDB" id="A0A2T2N815"/>
<evidence type="ECO:0000313" key="2">
    <source>
        <dbReference type="Proteomes" id="UP000240883"/>
    </source>
</evidence>
<dbReference type="OrthoDB" id="416786at2759"/>
<accession>A0A2T2N815</accession>
<evidence type="ECO:0000313" key="1">
    <source>
        <dbReference type="EMBL" id="PSN61577.1"/>
    </source>
</evidence>
<dbReference type="SUPFAM" id="SSF56801">
    <property type="entry name" value="Acetyl-CoA synthetase-like"/>
    <property type="match status" value="1"/>
</dbReference>